<dbReference type="GeneID" id="28491818"/>
<proteinExistence type="predicted"/>
<reference evidence="1 3" key="2">
    <citation type="journal article" date="2016" name="Int. J. Syst. Evol. Microbiol.">
        <title>Pyrococcus kukulkanii sp. nov., a hyperthermophilic, piezophilic archaeon isolated from a deep-sea hydrothermal vent.</title>
        <authorList>
            <person name="Callac N."/>
            <person name="Oger P."/>
            <person name="Lesongeur F."/>
            <person name="Rattray J.E."/>
            <person name="Vannier P."/>
            <person name="Michoud G."/>
            <person name="Beauverger M."/>
            <person name="Gayet N."/>
            <person name="Rouxel O."/>
            <person name="Jebbar M."/>
            <person name="Godfroy A."/>
        </authorList>
    </citation>
    <scope>NUCLEOTIDE SEQUENCE [LARGE SCALE GENOMIC DNA]</scope>
    <source>
        <strain evidence="1 3">NCB100</strain>
    </source>
</reference>
<dbReference type="Proteomes" id="UP000070587">
    <property type="component" value="Chromosome"/>
</dbReference>
<accession>A0A127BB38</accession>
<protein>
    <submittedName>
        <fullName evidence="2">DUF257 family protein</fullName>
    </submittedName>
</protein>
<dbReference type="STRING" id="1609559.TQ32_08230"/>
<dbReference type="RefSeq" id="WP_068323358.1">
    <property type="nucleotide sequence ID" value="NZ_CP010835.1"/>
</dbReference>
<dbReference type="Pfam" id="PF03192">
    <property type="entry name" value="DUF257"/>
    <property type="match status" value="1"/>
</dbReference>
<dbReference type="Proteomes" id="UP001571980">
    <property type="component" value="Unassembled WGS sequence"/>
</dbReference>
<dbReference type="AlphaFoldDB" id="A0A127BB38"/>
<dbReference type="Gene3D" id="3.40.50.11570">
    <property type="entry name" value="Protein of unknown function DUF257"/>
    <property type="match status" value="1"/>
</dbReference>
<reference evidence="3" key="1">
    <citation type="submission" date="2015-02" db="EMBL/GenBank/DDBJ databases">
        <title>Pyrococcus kukulkanii sp. nov., a novel hyperthermophilic archaeon isolated from a deep-sea hydrothermal vent at the Guaymas Basin.</title>
        <authorList>
            <person name="Oger P.M."/>
            <person name="Callac N."/>
            <person name="Jebbar M."/>
            <person name="Godfroy A."/>
        </authorList>
    </citation>
    <scope>NUCLEOTIDE SEQUENCE [LARGE SCALE GENOMIC DNA]</scope>
    <source>
        <strain evidence="3">NCB100</strain>
    </source>
</reference>
<dbReference type="PATRIC" id="fig|1609559.3.peg.1719"/>
<dbReference type="EMBL" id="JARRIG010000001">
    <property type="protein sequence ID" value="MFA4803638.1"/>
    <property type="molecule type" value="Genomic_DNA"/>
</dbReference>
<gene>
    <name evidence="2" type="ORF">P8X34_02580</name>
    <name evidence="1" type="ORF">TQ32_08230</name>
</gene>
<dbReference type="KEGG" id="pyc:TQ32_08230"/>
<evidence type="ECO:0000313" key="4">
    <source>
        <dbReference type="Proteomes" id="UP001571980"/>
    </source>
</evidence>
<name>A0A127BB38_9EURY</name>
<dbReference type="OrthoDB" id="95564at2157"/>
<reference evidence="2 4" key="3">
    <citation type="submission" date="2023-03" db="EMBL/GenBank/DDBJ databases">
        <title>Speciation in Pyrococcus: adaptation to high temperature as a mechanism.</title>
        <authorList>
            <person name="Gu J."/>
        </authorList>
    </citation>
    <scope>NUCLEOTIDE SEQUENCE [LARGE SCALE GENOMIC DNA]</scope>
    <source>
        <strain evidence="2 4">LMOA34</strain>
    </source>
</reference>
<dbReference type="InterPro" id="IPR005489">
    <property type="entry name" value="DUF257"/>
</dbReference>
<sequence>MEIEEYVRLAKPGEIVLVEYSSLSPYPEIFYKIGEERWERLVVTDFLDSGLHVIRWLKFSGKEIPTEKIKRIKVGGSSRWGKIILDMDPYKDPVVLMINFFKALVSTYKEVPGAIAVTLNHEKLLARYDYDPYLLNEVLAVPTTLIGNPLRTAFVFMNYELTEKRYLALFEEIATRVLRVQDDGTVKVLKSINLEEEGLEMKVVK</sequence>
<organism evidence="1 3">
    <name type="scientific">Pyrococcus kukulkanii</name>
    <dbReference type="NCBI Taxonomy" id="1609559"/>
    <lineage>
        <taxon>Archaea</taxon>
        <taxon>Methanobacteriati</taxon>
        <taxon>Methanobacteriota</taxon>
        <taxon>Thermococci</taxon>
        <taxon>Thermococcales</taxon>
        <taxon>Thermococcaceae</taxon>
        <taxon>Pyrococcus</taxon>
    </lineage>
</organism>
<evidence type="ECO:0000313" key="1">
    <source>
        <dbReference type="EMBL" id="AMM54467.1"/>
    </source>
</evidence>
<dbReference type="EMBL" id="CP010835">
    <property type="protein sequence ID" value="AMM54467.1"/>
    <property type="molecule type" value="Genomic_DNA"/>
</dbReference>
<keyword evidence="4" id="KW-1185">Reference proteome</keyword>
<evidence type="ECO:0000313" key="2">
    <source>
        <dbReference type="EMBL" id="MFA4803638.1"/>
    </source>
</evidence>
<evidence type="ECO:0000313" key="3">
    <source>
        <dbReference type="Proteomes" id="UP000070587"/>
    </source>
</evidence>